<dbReference type="InterPro" id="IPR050679">
    <property type="entry name" value="Bact_HTH_transcr_reg"/>
</dbReference>
<protein>
    <submittedName>
        <fullName evidence="5">GntR family transcriptional regulator</fullName>
    </submittedName>
</protein>
<reference evidence="6" key="1">
    <citation type="journal article" date="2019" name="Int. J. Syst. Evol. Microbiol.">
        <title>The Global Catalogue of Microorganisms (GCM) 10K type strain sequencing project: providing services to taxonomists for standard genome sequencing and annotation.</title>
        <authorList>
            <consortium name="The Broad Institute Genomics Platform"/>
            <consortium name="The Broad Institute Genome Sequencing Center for Infectious Disease"/>
            <person name="Wu L."/>
            <person name="Ma J."/>
        </authorList>
    </citation>
    <scope>NUCLEOTIDE SEQUENCE [LARGE SCALE GENOMIC DNA]</scope>
    <source>
        <strain evidence="6">KACC 14058</strain>
    </source>
</reference>
<evidence type="ECO:0000313" key="5">
    <source>
        <dbReference type="EMBL" id="MFC4387865.1"/>
    </source>
</evidence>
<organism evidence="5 6">
    <name type="scientific">Gracilibacillus marinus</name>
    <dbReference type="NCBI Taxonomy" id="630535"/>
    <lineage>
        <taxon>Bacteria</taxon>
        <taxon>Bacillati</taxon>
        <taxon>Bacillota</taxon>
        <taxon>Bacilli</taxon>
        <taxon>Bacillales</taxon>
        <taxon>Bacillaceae</taxon>
        <taxon>Gracilibacillus</taxon>
    </lineage>
</organism>
<keyword evidence="1" id="KW-0805">Transcription regulation</keyword>
<feature type="domain" description="HTH gntR-type" evidence="4">
    <location>
        <begin position="5"/>
        <end position="73"/>
    </location>
</feature>
<dbReference type="Gene3D" id="3.40.1410.10">
    <property type="entry name" value="Chorismate lyase-like"/>
    <property type="match status" value="1"/>
</dbReference>
<keyword evidence="2" id="KW-0238">DNA-binding</keyword>
<evidence type="ECO:0000313" key="6">
    <source>
        <dbReference type="Proteomes" id="UP001595880"/>
    </source>
</evidence>
<keyword evidence="6" id="KW-1185">Reference proteome</keyword>
<evidence type="ECO:0000259" key="4">
    <source>
        <dbReference type="PROSITE" id="PS50949"/>
    </source>
</evidence>
<dbReference type="Gene3D" id="1.10.10.10">
    <property type="entry name" value="Winged helix-like DNA-binding domain superfamily/Winged helix DNA-binding domain"/>
    <property type="match status" value="1"/>
</dbReference>
<dbReference type="InterPro" id="IPR028978">
    <property type="entry name" value="Chorismate_lyase_/UTRA_dom_sf"/>
</dbReference>
<sequence length="255" mass="29358">MNSKVPYYLQLKDLLYEQMSNRYYKKGQKLPSESELAHEHGISRPTVRQALGELVQEGYLVKKRGLGTFVAEPIVKNNAQIFTTFAEEMNQTGHKHSAKLIEKRIVTATKKMSLDLQIPQESDIFKFVRLRLADGEPVVIRTSYIPYSIYPNLLEEDLENDLVYDILGRNNIIPMKSTQRFQAVGALPEEADLLNIKEGDPLLLWNGIVFGEGGRPIEQMRAVYLGYQFFIEQSRDNNNSTQVMEEWKELSTLHF</sequence>
<name>A0ABV8VXW9_9BACI</name>
<dbReference type="Pfam" id="PF00392">
    <property type="entry name" value="GntR"/>
    <property type="match status" value="1"/>
</dbReference>
<dbReference type="InterPro" id="IPR011663">
    <property type="entry name" value="UTRA"/>
</dbReference>
<dbReference type="SMART" id="SM00345">
    <property type="entry name" value="HTH_GNTR"/>
    <property type="match status" value="1"/>
</dbReference>
<keyword evidence="3" id="KW-0804">Transcription</keyword>
<dbReference type="EMBL" id="JBHSDV010000002">
    <property type="protein sequence ID" value="MFC4387865.1"/>
    <property type="molecule type" value="Genomic_DNA"/>
</dbReference>
<dbReference type="CDD" id="cd07377">
    <property type="entry name" value="WHTH_GntR"/>
    <property type="match status" value="1"/>
</dbReference>
<evidence type="ECO:0000256" key="1">
    <source>
        <dbReference type="ARBA" id="ARBA00023015"/>
    </source>
</evidence>
<dbReference type="SUPFAM" id="SSF64288">
    <property type="entry name" value="Chorismate lyase-like"/>
    <property type="match status" value="1"/>
</dbReference>
<dbReference type="PANTHER" id="PTHR44846:SF1">
    <property type="entry name" value="MANNOSYL-D-GLYCERATE TRANSPORT_METABOLISM SYSTEM REPRESSOR MNGR-RELATED"/>
    <property type="match status" value="1"/>
</dbReference>
<gene>
    <name evidence="5" type="ORF">ACFOZ1_08580</name>
</gene>
<dbReference type="SMART" id="SM00866">
    <property type="entry name" value="UTRA"/>
    <property type="match status" value="1"/>
</dbReference>
<dbReference type="Proteomes" id="UP001595880">
    <property type="component" value="Unassembled WGS sequence"/>
</dbReference>
<dbReference type="RefSeq" id="WP_390198481.1">
    <property type="nucleotide sequence ID" value="NZ_JBHSDV010000002.1"/>
</dbReference>
<comment type="caution">
    <text evidence="5">The sequence shown here is derived from an EMBL/GenBank/DDBJ whole genome shotgun (WGS) entry which is preliminary data.</text>
</comment>
<dbReference type="InterPro" id="IPR036388">
    <property type="entry name" value="WH-like_DNA-bd_sf"/>
</dbReference>
<dbReference type="PANTHER" id="PTHR44846">
    <property type="entry name" value="MANNOSYL-D-GLYCERATE TRANSPORT/METABOLISM SYSTEM REPRESSOR MNGR-RELATED"/>
    <property type="match status" value="1"/>
</dbReference>
<evidence type="ECO:0000256" key="3">
    <source>
        <dbReference type="ARBA" id="ARBA00023163"/>
    </source>
</evidence>
<evidence type="ECO:0000256" key="2">
    <source>
        <dbReference type="ARBA" id="ARBA00023125"/>
    </source>
</evidence>
<dbReference type="InterPro" id="IPR036390">
    <property type="entry name" value="WH_DNA-bd_sf"/>
</dbReference>
<dbReference type="InterPro" id="IPR000524">
    <property type="entry name" value="Tscrpt_reg_HTH_GntR"/>
</dbReference>
<dbReference type="Pfam" id="PF07702">
    <property type="entry name" value="UTRA"/>
    <property type="match status" value="1"/>
</dbReference>
<proteinExistence type="predicted"/>
<dbReference type="PROSITE" id="PS50949">
    <property type="entry name" value="HTH_GNTR"/>
    <property type="match status" value="1"/>
</dbReference>
<accession>A0ABV8VXW9</accession>
<dbReference type="PRINTS" id="PR00035">
    <property type="entry name" value="HTHGNTR"/>
</dbReference>
<dbReference type="SUPFAM" id="SSF46785">
    <property type="entry name" value="Winged helix' DNA-binding domain"/>
    <property type="match status" value="1"/>
</dbReference>